<dbReference type="AlphaFoldDB" id="A0A6J7BDL0"/>
<feature type="region of interest" description="Disordered" evidence="1">
    <location>
        <begin position="1"/>
        <end position="57"/>
    </location>
</feature>
<evidence type="ECO:0000313" key="2">
    <source>
        <dbReference type="EMBL" id="CAB4842368.1"/>
    </source>
</evidence>
<sequence>MRSISSETTSRVTPRVSSDPTNEVMDASGAPANGPSDGAGNHTSRMDDPAIVAIPWP</sequence>
<organism evidence="2">
    <name type="scientific">freshwater metagenome</name>
    <dbReference type="NCBI Taxonomy" id="449393"/>
    <lineage>
        <taxon>unclassified sequences</taxon>
        <taxon>metagenomes</taxon>
        <taxon>ecological metagenomes</taxon>
    </lineage>
</organism>
<reference evidence="2" key="1">
    <citation type="submission" date="2020-05" db="EMBL/GenBank/DDBJ databases">
        <authorList>
            <person name="Chiriac C."/>
            <person name="Salcher M."/>
            <person name="Ghai R."/>
            <person name="Kavagutti S V."/>
        </authorList>
    </citation>
    <scope>NUCLEOTIDE SEQUENCE</scope>
</reference>
<proteinExistence type="predicted"/>
<protein>
    <submittedName>
        <fullName evidence="2">Unannotated protein</fullName>
    </submittedName>
</protein>
<dbReference type="EMBL" id="CAFAZZ010000049">
    <property type="protein sequence ID" value="CAB4842368.1"/>
    <property type="molecule type" value="Genomic_DNA"/>
</dbReference>
<feature type="compositionally biased region" description="Polar residues" evidence="1">
    <location>
        <begin position="1"/>
        <end position="21"/>
    </location>
</feature>
<evidence type="ECO:0000256" key="1">
    <source>
        <dbReference type="SAM" id="MobiDB-lite"/>
    </source>
</evidence>
<gene>
    <name evidence="2" type="ORF">UFOPK3243_00610</name>
</gene>
<accession>A0A6J7BDL0</accession>
<name>A0A6J7BDL0_9ZZZZ</name>